<gene>
    <name evidence="3" type="ORF">J0695_28975</name>
</gene>
<dbReference type="Proteomes" id="UP000664167">
    <property type="component" value="Unassembled WGS sequence"/>
</dbReference>
<feature type="chain" id="PRO_5038339403" description="Lipoprotein" evidence="2">
    <location>
        <begin position="30"/>
        <end position="162"/>
    </location>
</feature>
<sequence length="162" mass="16008">MRTARTRSARTAGALAVAALLALSATACGSDDTPSSAASKAGDVVSSATAKAGEVVASATAAASSKMAEVKDGVNAKGDVKAGDTKTDGDRSVADITATNSTDKTADYTVTVNFKDKGGNLLDAVVMSIDGVEAGKSKSGTVRSNRDLGGDATAEVGQALRH</sequence>
<name>A0A939FCH1_9ACTN</name>
<dbReference type="RefSeq" id="WP_206966922.1">
    <property type="nucleotide sequence ID" value="NZ_BAAAJJ010000003.1"/>
</dbReference>
<reference evidence="3" key="1">
    <citation type="submission" date="2021-03" db="EMBL/GenBank/DDBJ databases">
        <title>Streptomyces poriferae sp. nov., a novel marine sponge-derived Actinobacteria species with anti-MRSA activity.</title>
        <authorList>
            <person name="Sandoval-Powers M."/>
            <person name="Kralova S."/>
            <person name="Nguyen G.-S."/>
            <person name="Fawwal D."/>
            <person name="Degnes K."/>
            <person name="Klinkenberg G."/>
            <person name="Sletta H."/>
            <person name="Wentzel A."/>
            <person name="Liles M.R."/>
        </authorList>
    </citation>
    <scope>NUCLEOTIDE SEQUENCE</scope>
    <source>
        <strain evidence="3">DSM 41794</strain>
    </source>
</reference>
<organism evidence="3 4">
    <name type="scientific">Streptomyces beijiangensis</name>
    <dbReference type="NCBI Taxonomy" id="163361"/>
    <lineage>
        <taxon>Bacteria</taxon>
        <taxon>Bacillati</taxon>
        <taxon>Actinomycetota</taxon>
        <taxon>Actinomycetes</taxon>
        <taxon>Kitasatosporales</taxon>
        <taxon>Streptomycetaceae</taxon>
        <taxon>Streptomyces</taxon>
    </lineage>
</organism>
<dbReference type="AlphaFoldDB" id="A0A939FCH1"/>
<feature type="region of interest" description="Disordered" evidence="1">
    <location>
        <begin position="67"/>
        <end position="92"/>
    </location>
</feature>
<dbReference type="EMBL" id="JAFLRJ010000327">
    <property type="protein sequence ID" value="MBO0515789.1"/>
    <property type="molecule type" value="Genomic_DNA"/>
</dbReference>
<accession>A0A939FCH1</accession>
<evidence type="ECO:0000256" key="2">
    <source>
        <dbReference type="SAM" id="SignalP"/>
    </source>
</evidence>
<evidence type="ECO:0008006" key="5">
    <source>
        <dbReference type="Google" id="ProtNLM"/>
    </source>
</evidence>
<feature type="compositionally biased region" description="Basic and acidic residues" evidence="1">
    <location>
        <begin position="68"/>
        <end position="92"/>
    </location>
</feature>
<protein>
    <recommendedName>
        <fullName evidence="5">Lipoprotein</fullName>
    </recommendedName>
</protein>
<comment type="caution">
    <text evidence="3">The sequence shown here is derived from an EMBL/GenBank/DDBJ whole genome shotgun (WGS) entry which is preliminary data.</text>
</comment>
<feature type="signal peptide" evidence="2">
    <location>
        <begin position="1"/>
        <end position="29"/>
    </location>
</feature>
<proteinExistence type="predicted"/>
<keyword evidence="2" id="KW-0732">Signal</keyword>
<feature type="region of interest" description="Disordered" evidence="1">
    <location>
        <begin position="135"/>
        <end position="162"/>
    </location>
</feature>
<keyword evidence="4" id="KW-1185">Reference proteome</keyword>
<evidence type="ECO:0000256" key="1">
    <source>
        <dbReference type="SAM" id="MobiDB-lite"/>
    </source>
</evidence>
<dbReference type="PROSITE" id="PS51257">
    <property type="entry name" value="PROKAR_LIPOPROTEIN"/>
    <property type="match status" value="1"/>
</dbReference>
<evidence type="ECO:0000313" key="3">
    <source>
        <dbReference type="EMBL" id="MBO0515789.1"/>
    </source>
</evidence>
<evidence type="ECO:0000313" key="4">
    <source>
        <dbReference type="Proteomes" id="UP000664167"/>
    </source>
</evidence>